<evidence type="ECO:0000313" key="4">
    <source>
        <dbReference type="Proteomes" id="UP000451233"/>
    </source>
</evidence>
<evidence type="ECO:0000256" key="2">
    <source>
        <dbReference type="SAM" id="SignalP"/>
    </source>
</evidence>
<accession>A0A7K1Y2V6</accession>
<dbReference type="GO" id="GO:0005975">
    <property type="term" value="P:carbohydrate metabolic process"/>
    <property type="evidence" value="ECO:0007669"/>
    <property type="project" value="InterPro"/>
</dbReference>
<dbReference type="InterPro" id="IPR010905">
    <property type="entry name" value="Glyco_hydro_88"/>
</dbReference>
<keyword evidence="1 3" id="KW-0378">Hydrolase</keyword>
<sequence length="450" mass="49790">MKRDLLPIALIALLFSGLSAYGQHVPKGNDVTTPLHLLQPDYPVPYGKTTQQDVKAVLDRVYRYLEEVTPAKLVNKQGEAVADFSKVSSGDTFKPGDFRLTSYEWGVTYSGMLLAGETTGDKKFTDYAVTRVNFLADAVSAYKNLLKTDPKATTPVRSVIDPHALDDAGSLCAAMIKTARTGAITSDLRPVIDNYINYIMTREFRLQDGTLARNRPQPNTLWLDDLYMSLPALVQMGKLTGDGKYFDEAIKQFGLFSKRMFNHERGLYMHGWVQEMSVHPQFHWARANGWAIMTKVEILDALPETHPARAAIIAQLKEHVNGIASRQDGTGFWHQLLDRNDSYLETSATAIYAYCIAHAIGKGWIDAKAYGPMALLAWNAVSSKVSAKGQVEGTCVGTGMGFDPAFYYYRPVNVFAAHGYGPVLLAGAEMFRMLSAHPFVINDSAVQVNK</sequence>
<dbReference type="GO" id="GO:0016787">
    <property type="term" value="F:hydrolase activity"/>
    <property type="evidence" value="ECO:0007669"/>
    <property type="project" value="UniProtKB-KW"/>
</dbReference>
<keyword evidence="2" id="KW-0732">Signal</keyword>
<keyword evidence="4" id="KW-1185">Reference proteome</keyword>
<dbReference type="PANTHER" id="PTHR33886">
    <property type="entry name" value="UNSATURATED RHAMNOGALACTURONAN HYDROLASE (EUROFUNG)"/>
    <property type="match status" value="1"/>
</dbReference>
<evidence type="ECO:0000313" key="3">
    <source>
        <dbReference type="EMBL" id="MXV17349.1"/>
    </source>
</evidence>
<evidence type="ECO:0000256" key="1">
    <source>
        <dbReference type="ARBA" id="ARBA00022801"/>
    </source>
</evidence>
<comment type="caution">
    <text evidence="3">The sequence shown here is derived from an EMBL/GenBank/DDBJ whole genome shotgun (WGS) entry which is preliminary data.</text>
</comment>
<protein>
    <submittedName>
        <fullName evidence="3">Glycoside hydrolase family 88 protein</fullName>
    </submittedName>
</protein>
<dbReference type="AlphaFoldDB" id="A0A7K1Y2V6"/>
<dbReference type="Proteomes" id="UP000451233">
    <property type="component" value="Unassembled WGS sequence"/>
</dbReference>
<proteinExistence type="predicted"/>
<dbReference type="RefSeq" id="WP_160908334.1">
    <property type="nucleotide sequence ID" value="NZ_WVHS01000004.1"/>
</dbReference>
<gene>
    <name evidence="3" type="ORF">GS398_18775</name>
</gene>
<name>A0A7K1Y2V6_9SPHI</name>
<reference evidence="3 4" key="1">
    <citation type="submission" date="2019-11" db="EMBL/GenBank/DDBJ databases">
        <title>Pedobacter sp. HMF7056 Genome sequencing and assembly.</title>
        <authorList>
            <person name="Kang H."/>
            <person name="Kim H."/>
            <person name="Joh K."/>
        </authorList>
    </citation>
    <scope>NUCLEOTIDE SEQUENCE [LARGE SCALE GENOMIC DNA]</scope>
    <source>
        <strain evidence="3 4">HMF7056</strain>
    </source>
</reference>
<dbReference type="PANTHER" id="PTHR33886:SF8">
    <property type="entry name" value="UNSATURATED RHAMNOGALACTURONAN HYDROLASE (EUROFUNG)"/>
    <property type="match status" value="1"/>
</dbReference>
<dbReference type="SUPFAM" id="SSF48208">
    <property type="entry name" value="Six-hairpin glycosidases"/>
    <property type="match status" value="1"/>
</dbReference>
<dbReference type="InterPro" id="IPR008928">
    <property type="entry name" value="6-hairpin_glycosidase_sf"/>
</dbReference>
<dbReference type="Pfam" id="PF07470">
    <property type="entry name" value="Glyco_hydro_88"/>
    <property type="match status" value="1"/>
</dbReference>
<feature type="chain" id="PRO_5029459328" evidence="2">
    <location>
        <begin position="21"/>
        <end position="450"/>
    </location>
</feature>
<dbReference type="Gene3D" id="1.50.10.10">
    <property type="match status" value="1"/>
</dbReference>
<organism evidence="3 4">
    <name type="scientific">Hufsiella ginkgonis</name>
    <dbReference type="NCBI Taxonomy" id="2695274"/>
    <lineage>
        <taxon>Bacteria</taxon>
        <taxon>Pseudomonadati</taxon>
        <taxon>Bacteroidota</taxon>
        <taxon>Sphingobacteriia</taxon>
        <taxon>Sphingobacteriales</taxon>
        <taxon>Sphingobacteriaceae</taxon>
        <taxon>Hufsiella</taxon>
    </lineage>
</organism>
<dbReference type="InterPro" id="IPR012341">
    <property type="entry name" value="6hp_glycosidase-like_sf"/>
</dbReference>
<dbReference type="EMBL" id="WVHS01000004">
    <property type="protein sequence ID" value="MXV17349.1"/>
    <property type="molecule type" value="Genomic_DNA"/>
</dbReference>
<dbReference type="InterPro" id="IPR052043">
    <property type="entry name" value="PolySaccharide_Degr_Enz"/>
</dbReference>
<feature type="signal peptide" evidence="2">
    <location>
        <begin position="1"/>
        <end position="20"/>
    </location>
</feature>